<gene>
    <name evidence="1" type="ORF">DCMF_13445</name>
</gene>
<evidence type="ECO:0000313" key="2">
    <source>
        <dbReference type="Proteomes" id="UP000323521"/>
    </source>
</evidence>
<sequence length="109" mass="12200">MQSIYYNICDEVFISRNGLIEILRKALIRGDCLFWVSDFKVQGGSIILRTVDNLMGRLTIEDLLLSLRELTVDILAKAVTNGEFDISILDGDSIDLVIQVGVFGTLVYD</sequence>
<dbReference type="KEGG" id="fwa:DCMF_13445"/>
<accession>A0A3G1KT47</accession>
<proteinExistence type="predicted"/>
<organism evidence="1 2">
    <name type="scientific">Formimonas warabiya</name>
    <dbReference type="NCBI Taxonomy" id="1761012"/>
    <lineage>
        <taxon>Bacteria</taxon>
        <taxon>Bacillati</taxon>
        <taxon>Bacillota</taxon>
        <taxon>Clostridia</taxon>
        <taxon>Eubacteriales</taxon>
        <taxon>Peptococcaceae</taxon>
        <taxon>Candidatus Formimonas</taxon>
    </lineage>
</organism>
<protein>
    <submittedName>
        <fullName evidence="1">Uncharacterized protein</fullName>
    </submittedName>
</protein>
<evidence type="ECO:0000313" key="1">
    <source>
        <dbReference type="EMBL" id="ATW25631.1"/>
    </source>
</evidence>
<dbReference type="Proteomes" id="UP000323521">
    <property type="component" value="Chromosome"/>
</dbReference>
<dbReference type="RefSeq" id="WP_148134888.1">
    <property type="nucleotide sequence ID" value="NZ_CP017634.1"/>
</dbReference>
<name>A0A3G1KT47_FORW1</name>
<keyword evidence="2" id="KW-1185">Reference proteome</keyword>
<reference evidence="1 2" key="1">
    <citation type="submission" date="2016-10" db="EMBL/GenBank/DDBJ databases">
        <title>Complete Genome Sequence of Peptococcaceae strain DCMF.</title>
        <authorList>
            <person name="Edwards R.J."/>
            <person name="Holland S.I."/>
            <person name="Deshpande N.P."/>
            <person name="Wong Y.K."/>
            <person name="Ertan H."/>
            <person name="Manefield M."/>
            <person name="Russell T.L."/>
            <person name="Lee M.J."/>
        </authorList>
    </citation>
    <scope>NUCLEOTIDE SEQUENCE [LARGE SCALE GENOMIC DNA]</scope>
    <source>
        <strain evidence="1 2">DCMF</strain>
    </source>
</reference>
<dbReference type="EMBL" id="CP017634">
    <property type="protein sequence ID" value="ATW25631.1"/>
    <property type="molecule type" value="Genomic_DNA"/>
</dbReference>
<dbReference type="AlphaFoldDB" id="A0A3G1KT47"/>